<evidence type="ECO:0000256" key="1">
    <source>
        <dbReference type="SAM" id="MobiDB-lite"/>
    </source>
</evidence>
<proteinExistence type="predicted"/>
<evidence type="ECO:0000313" key="4">
    <source>
        <dbReference type="EMBL" id="BBJ54855.1"/>
    </source>
</evidence>
<feature type="transmembrane region" description="Helical" evidence="2">
    <location>
        <begin position="225"/>
        <end position="244"/>
    </location>
</feature>
<reference evidence="4" key="1">
    <citation type="submission" date="2019-04" db="EMBL/GenBank/DDBJ databases">
        <title>Draft genome sequences of Streptomyces avermitilis MC3.</title>
        <authorList>
            <person name="Komaki H."/>
            <person name="Tamura T."/>
            <person name="Hosoyama A."/>
        </authorList>
    </citation>
    <scope>NUCLEOTIDE SEQUENCE</scope>
    <source>
        <strain evidence="4">MC3</strain>
    </source>
</reference>
<sequence>MTTSPLSRRAGAARTGAAAALAVLATATTASIGAPVAFAAPGDEGELRIHRVGAPLGVPKDDSKVCRFYLDATNFDGATTVTYTIEAQPPLPNTATLTGAIILAAGVGRTEPLALPDGQYKLTWPVPPSATAPQKEKIFRVDCREENEHGEKEYNGASGPQGGGYQGGDSQGGAGQGGDSSSQGGGHESQGGGNSSSQGGEDGPKGGVHAGGGGLADMTEAVSPVAATAAVGLVVAGGVTYFRLIRRRPHGAA</sequence>
<dbReference type="GeneID" id="41543663"/>
<keyword evidence="2" id="KW-0472">Membrane</keyword>
<feature type="region of interest" description="Disordered" evidence="1">
    <location>
        <begin position="149"/>
        <end position="212"/>
    </location>
</feature>
<dbReference type="EMBL" id="AP019621">
    <property type="protein sequence ID" value="BBJ54855.1"/>
    <property type="molecule type" value="Genomic_DNA"/>
</dbReference>
<keyword evidence="2" id="KW-0812">Transmembrane</keyword>
<keyword evidence="2" id="KW-1133">Transmembrane helix</keyword>
<dbReference type="AlphaFoldDB" id="A0A499VK24"/>
<feature type="signal peptide" evidence="3">
    <location>
        <begin position="1"/>
        <end position="39"/>
    </location>
</feature>
<dbReference type="RefSeq" id="WP_010987994.1">
    <property type="nucleotide sequence ID" value="NZ_BAABTN010000026.1"/>
</dbReference>
<protein>
    <recommendedName>
        <fullName evidence="5">Secreted protein</fullName>
    </recommendedName>
</protein>
<feature type="chain" id="PRO_5026116942" description="Secreted protein" evidence="3">
    <location>
        <begin position="40"/>
        <end position="253"/>
    </location>
</feature>
<feature type="compositionally biased region" description="Gly residues" evidence="1">
    <location>
        <begin position="159"/>
        <end position="194"/>
    </location>
</feature>
<evidence type="ECO:0000256" key="3">
    <source>
        <dbReference type="SAM" id="SignalP"/>
    </source>
</evidence>
<evidence type="ECO:0000256" key="2">
    <source>
        <dbReference type="SAM" id="Phobius"/>
    </source>
</evidence>
<dbReference type="PROSITE" id="PS51318">
    <property type="entry name" value="TAT"/>
    <property type="match status" value="1"/>
</dbReference>
<accession>A0A499VK24</accession>
<evidence type="ECO:0008006" key="5">
    <source>
        <dbReference type="Google" id="ProtNLM"/>
    </source>
</evidence>
<gene>
    <name evidence="4" type="ORF">SAVMC3_74840</name>
</gene>
<dbReference type="InterPro" id="IPR006311">
    <property type="entry name" value="TAT_signal"/>
</dbReference>
<name>A0A499VK24_STRAX</name>
<organism evidence="4">
    <name type="scientific">Streptomyces avermitilis</name>
    <dbReference type="NCBI Taxonomy" id="33903"/>
    <lineage>
        <taxon>Bacteria</taxon>
        <taxon>Bacillati</taxon>
        <taxon>Actinomycetota</taxon>
        <taxon>Actinomycetes</taxon>
        <taxon>Kitasatosporales</taxon>
        <taxon>Streptomycetaceae</taxon>
        <taxon>Streptomyces</taxon>
    </lineage>
</organism>
<keyword evidence="3" id="KW-0732">Signal</keyword>
<dbReference type="OMA" id="GVEVCKF"/>